<evidence type="ECO:0000256" key="2">
    <source>
        <dbReference type="ARBA" id="ARBA00023315"/>
    </source>
</evidence>
<organism evidence="5 6">
    <name type="scientific">Cellulosimicrobium cellulans</name>
    <name type="common">Arthrobacter luteus</name>
    <dbReference type="NCBI Taxonomy" id="1710"/>
    <lineage>
        <taxon>Bacteria</taxon>
        <taxon>Bacillati</taxon>
        <taxon>Actinomycetota</taxon>
        <taxon>Actinomycetes</taxon>
        <taxon>Micrococcales</taxon>
        <taxon>Promicromonosporaceae</taxon>
        <taxon>Cellulosimicrobium</taxon>
    </lineage>
</organism>
<evidence type="ECO:0000259" key="4">
    <source>
        <dbReference type="PROSITE" id="PS51186"/>
    </source>
</evidence>
<feature type="domain" description="N-acetyltransferase" evidence="4">
    <location>
        <begin position="34"/>
        <end position="204"/>
    </location>
</feature>
<dbReference type="InterPro" id="IPR000182">
    <property type="entry name" value="GNAT_dom"/>
</dbReference>
<name>A0A4Y4E845_CELCE</name>
<dbReference type="GO" id="GO:0016747">
    <property type="term" value="F:acyltransferase activity, transferring groups other than amino-acyl groups"/>
    <property type="evidence" value="ECO:0007669"/>
    <property type="project" value="InterPro"/>
</dbReference>
<keyword evidence="2" id="KW-0012">Acyltransferase</keyword>
<evidence type="ECO:0000313" key="6">
    <source>
        <dbReference type="Proteomes" id="UP000316659"/>
    </source>
</evidence>
<dbReference type="AlphaFoldDB" id="A0A4Y4E845"/>
<dbReference type="PANTHER" id="PTHR43877:SF2">
    <property type="entry name" value="AMINOALKYLPHOSPHONATE N-ACETYLTRANSFERASE-RELATED"/>
    <property type="match status" value="1"/>
</dbReference>
<dbReference type="PROSITE" id="PS51186">
    <property type="entry name" value="GNAT"/>
    <property type="match status" value="1"/>
</dbReference>
<dbReference type="SUPFAM" id="SSF55729">
    <property type="entry name" value="Acyl-CoA N-acyltransferases (Nat)"/>
    <property type="match status" value="1"/>
</dbReference>
<evidence type="ECO:0000256" key="3">
    <source>
        <dbReference type="SAM" id="MobiDB-lite"/>
    </source>
</evidence>
<dbReference type="PANTHER" id="PTHR43877">
    <property type="entry name" value="AMINOALKYLPHOSPHONATE N-ACETYLTRANSFERASE-RELATED-RELATED"/>
    <property type="match status" value="1"/>
</dbReference>
<dbReference type="RefSeq" id="WP_141390243.1">
    <property type="nucleotide sequence ID" value="NZ_BJNZ01000019.1"/>
</dbReference>
<evidence type="ECO:0000313" key="5">
    <source>
        <dbReference type="EMBL" id="GED10801.1"/>
    </source>
</evidence>
<reference evidence="5 6" key="1">
    <citation type="submission" date="2019-06" db="EMBL/GenBank/DDBJ databases">
        <title>Whole genome shotgun sequence of Cellulosimicrobium cellulans NBRC 15516.</title>
        <authorList>
            <person name="Hosoyama A."/>
            <person name="Uohara A."/>
            <person name="Ohji S."/>
            <person name="Ichikawa N."/>
        </authorList>
    </citation>
    <scope>NUCLEOTIDE SEQUENCE [LARGE SCALE GENOMIC DNA]</scope>
    <source>
        <strain evidence="5 6">NBRC 15516</strain>
    </source>
</reference>
<feature type="region of interest" description="Disordered" evidence="3">
    <location>
        <begin position="1"/>
        <end position="22"/>
    </location>
</feature>
<dbReference type="Proteomes" id="UP000316659">
    <property type="component" value="Unassembled WGS sequence"/>
</dbReference>
<dbReference type="InterPro" id="IPR016181">
    <property type="entry name" value="Acyl_CoA_acyltransferase"/>
</dbReference>
<evidence type="ECO:0000256" key="1">
    <source>
        <dbReference type="ARBA" id="ARBA00022679"/>
    </source>
</evidence>
<gene>
    <name evidence="5" type="ORF">CCE02nite_28000</name>
</gene>
<dbReference type="CDD" id="cd04301">
    <property type="entry name" value="NAT_SF"/>
    <property type="match status" value="1"/>
</dbReference>
<keyword evidence="1 5" id="KW-0808">Transferase</keyword>
<dbReference type="EMBL" id="BJNZ01000019">
    <property type="protein sequence ID" value="GED10801.1"/>
    <property type="molecule type" value="Genomic_DNA"/>
</dbReference>
<protein>
    <submittedName>
        <fullName evidence="5">N-acetyltransferase</fullName>
    </submittedName>
</protein>
<dbReference type="InterPro" id="IPR050832">
    <property type="entry name" value="Bact_Acetyltransf"/>
</dbReference>
<dbReference type="Pfam" id="PF00583">
    <property type="entry name" value="Acetyltransf_1"/>
    <property type="match status" value="1"/>
</dbReference>
<dbReference type="Gene3D" id="3.40.630.30">
    <property type="match status" value="1"/>
</dbReference>
<sequence length="207" mass="22903">MTALAAGPATTGPTGTTEPSAAAREVRSVLMHDPLVRPLLDELSHEYWTRYQRVLTADELRAEMERYPAQDFAAPHGELVLVLEDGEPVAGGAFRRRTEPELGDPARLARPAARRADGTPAVRTAELKRIWTHSAHRRRGLARLVLAELERRAVERGYRRVYLTTGPRQPEAAGLYLATGYTPLFDTGSDPEETGPLAFEKWLEVAP</sequence>
<comment type="caution">
    <text evidence="5">The sequence shown here is derived from an EMBL/GenBank/DDBJ whole genome shotgun (WGS) entry which is preliminary data.</text>
</comment>
<accession>A0A4Y4E845</accession>
<proteinExistence type="predicted"/>